<comment type="caution">
    <text evidence="5">The sequence shown here is derived from an EMBL/GenBank/DDBJ whole genome shotgun (WGS) entry which is preliminary data.</text>
</comment>
<dbReference type="InterPro" id="IPR029052">
    <property type="entry name" value="Metallo-depent_PP-like"/>
</dbReference>
<evidence type="ECO:0000313" key="5">
    <source>
        <dbReference type="EMBL" id="GAA3773983.1"/>
    </source>
</evidence>
<proteinExistence type="predicted"/>
<sequence>MFRSLKTIFSLLIILILNACATYKTQYKQGEDQWRNELHGGKEIEHSFYLIGDAGNSPIGTKTKALQVFEEALNNAQKNSTAFFLGDNIYPKGLPKEGAKGYEFAKHQLDVQLDAVKNFKGRTIFLPGNHDWYSDGLKGLERQEDYIDDVLGKNSFLPENGCAIENKTVTDNIELIFVDAKWYITNWDNHPTINDKCDIRTRETFLAEFESRIKKARGKTTIVAMHHPMYTNGPHGGQYSFMEHMKPIPVLGTLKNLLRKTTGVSPEDIQNKRYNELRKRIITIAQENNHVIFVSGHDHNLQYLVEDNLTQIISGSGSKSTPTRNVGSGLFSSSESGFARLDVYKDGSSSVSFIAAKTEDTLYKKEVYAKRDNPNNTYKQDVSTETMASIYTKPEADKGKFYRFLWGDRYSKEYATPIKVKTVMLDTLFGGLKPIRKGGGTQSNSLRLADSTGREYVMRGLRKNALNYIQAFAFKDQYIEGQFTNTAAQDLIRYVFTGSYPYAPFVTATLSDAVGVLHTNPTLYYVPHQETIGVYNDTFGDELYMIEEHAGDDHGYQKSFAYSDELIGTDDLLNEIRSDEDVVINEPAYVRARLFDMLIGDWDRHQDQWRWATTKKDGKTIYQPVPRDRDQVFSKMADGFMLGLGSRLVPAGRMLQSYDDNLRSPKWFNLSPYPLDMALISQSTKDVWDEQVKAITTNLTDDVIEEAFAFIPQELHDETLEDIKSKLKARRNNLQNISDRYYKIINKIAVVKGTDKDDWFDIERLPNGQTKITAYRIKDDKKADVFHERTYAKEETKDIWLYALDDDDVLHVYGQGDKLIPVKLIGGQNNDIYNIENGKRVKVYDYKSKKNTFKTNKGKVRLTDDYDINAYAYKKLKYNNNQVYPILGFNPDDGFKFGFTDTYTVNGFNRNPFSSQHKLSAAFYAATSGYNLTYQGEFANVLGSFNLGLNAVFTSPNYSINFFGYGNETINPNAENDEVFDRDYNRVKLSTIRIAPSLIYKGNLDGQFKLTLSYEAIEVEQTYNRFINTYYLSNVIENNNNFFGAEVSYHFENKNNTAFPSLGMHANFQVGYKTNLDNSNSFGYIIPDLGFDFKLEPQGKLVLATKLKSQITLGDGYEFYQAASIGANDGLRGYRNQRFTGKDSYYQLTDVRYMFSKMKTGIVPINLGVYGGFDYGRVWLKNDPSDKWHNAYGGGFLLIAAELFTGDFSLFHSDDGFRFAFGLGLKF</sequence>
<feature type="chain" id="PRO_5045785147" evidence="3">
    <location>
        <begin position="22"/>
        <end position="1227"/>
    </location>
</feature>
<dbReference type="RefSeq" id="WP_344726249.1">
    <property type="nucleotide sequence ID" value="NZ_BAABBI010000001.1"/>
</dbReference>
<keyword evidence="2" id="KW-0378">Hydrolase</keyword>
<dbReference type="EMBL" id="BAABBI010000001">
    <property type="protein sequence ID" value="GAA3773983.1"/>
    <property type="molecule type" value="Genomic_DNA"/>
</dbReference>
<feature type="domain" description="Calcineurin-like phosphoesterase" evidence="4">
    <location>
        <begin position="48"/>
        <end position="299"/>
    </location>
</feature>
<feature type="signal peptide" evidence="3">
    <location>
        <begin position="1"/>
        <end position="21"/>
    </location>
</feature>
<dbReference type="Pfam" id="PF00149">
    <property type="entry name" value="Metallophos"/>
    <property type="match status" value="1"/>
</dbReference>
<dbReference type="PANTHER" id="PTHR10161:SF14">
    <property type="entry name" value="TARTRATE-RESISTANT ACID PHOSPHATASE TYPE 5"/>
    <property type="match status" value="1"/>
</dbReference>
<protein>
    <submittedName>
        <fullName evidence="5">Metallophosphoesterase</fullName>
    </submittedName>
</protein>
<evidence type="ECO:0000256" key="2">
    <source>
        <dbReference type="ARBA" id="ARBA00022801"/>
    </source>
</evidence>
<dbReference type="SUPFAM" id="SSF56300">
    <property type="entry name" value="Metallo-dependent phosphatases"/>
    <property type="match status" value="1"/>
</dbReference>
<keyword evidence="6" id="KW-1185">Reference proteome</keyword>
<reference evidence="6" key="1">
    <citation type="journal article" date="2019" name="Int. J. Syst. Evol. Microbiol.">
        <title>The Global Catalogue of Microorganisms (GCM) 10K type strain sequencing project: providing services to taxonomists for standard genome sequencing and annotation.</title>
        <authorList>
            <consortium name="The Broad Institute Genomics Platform"/>
            <consortium name="The Broad Institute Genome Sequencing Center for Infectious Disease"/>
            <person name="Wu L."/>
            <person name="Ma J."/>
        </authorList>
    </citation>
    <scope>NUCLEOTIDE SEQUENCE [LARGE SCALE GENOMIC DNA]</scope>
    <source>
        <strain evidence="6">JCM 17525</strain>
    </source>
</reference>
<organism evidence="5 6">
    <name type="scientific">Corallibacter vietnamensis</name>
    <dbReference type="NCBI Taxonomy" id="904130"/>
    <lineage>
        <taxon>Bacteria</taxon>
        <taxon>Pseudomonadati</taxon>
        <taxon>Bacteroidota</taxon>
        <taxon>Flavobacteriia</taxon>
        <taxon>Flavobacteriales</taxon>
        <taxon>Flavobacteriaceae</taxon>
        <taxon>Corallibacter</taxon>
    </lineage>
</organism>
<evidence type="ECO:0000256" key="3">
    <source>
        <dbReference type="SAM" id="SignalP"/>
    </source>
</evidence>
<evidence type="ECO:0000259" key="4">
    <source>
        <dbReference type="Pfam" id="PF00149"/>
    </source>
</evidence>
<accession>A0ABP7GYA2</accession>
<dbReference type="InterPro" id="IPR004843">
    <property type="entry name" value="Calcineurin-like_PHP"/>
</dbReference>
<evidence type="ECO:0000256" key="1">
    <source>
        <dbReference type="ARBA" id="ARBA00022729"/>
    </source>
</evidence>
<evidence type="ECO:0000313" key="6">
    <source>
        <dbReference type="Proteomes" id="UP001501456"/>
    </source>
</evidence>
<dbReference type="InterPro" id="IPR051558">
    <property type="entry name" value="Metallophosphoesterase_PAP"/>
</dbReference>
<dbReference type="Proteomes" id="UP001501456">
    <property type="component" value="Unassembled WGS sequence"/>
</dbReference>
<dbReference type="Gene3D" id="3.60.21.10">
    <property type="match status" value="1"/>
</dbReference>
<gene>
    <name evidence="5" type="ORF">GCM10022271_02550</name>
</gene>
<keyword evidence="1 3" id="KW-0732">Signal</keyword>
<dbReference type="PANTHER" id="PTHR10161">
    <property type="entry name" value="TARTRATE-RESISTANT ACID PHOSPHATASE TYPE 5"/>
    <property type="match status" value="1"/>
</dbReference>
<name>A0ABP7GYA2_9FLAO</name>